<evidence type="ECO:0000256" key="1">
    <source>
        <dbReference type="ARBA" id="ARBA00004651"/>
    </source>
</evidence>
<keyword evidence="5 6" id="KW-0472">Membrane</keyword>
<dbReference type="eggNOG" id="COG0577">
    <property type="taxonomic scope" value="Bacteria"/>
</dbReference>
<dbReference type="PANTHER" id="PTHR43738">
    <property type="entry name" value="ABC TRANSPORTER, MEMBRANE PROTEIN"/>
    <property type="match status" value="1"/>
</dbReference>
<feature type="transmembrane region" description="Helical" evidence="6">
    <location>
        <begin position="297"/>
        <end position="318"/>
    </location>
</feature>
<name>M4V7A3_9BACT</name>
<evidence type="ECO:0000313" key="9">
    <source>
        <dbReference type="EMBL" id="AGH95078.1"/>
    </source>
</evidence>
<dbReference type="Proteomes" id="UP000012040">
    <property type="component" value="Chromosome"/>
</dbReference>
<keyword evidence="4 6" id="KW-1133">Transmembrane helix</keyword>
<dbReference type="EMBL" id="CP003537">
    <property type="protein sequence ID" value="AGH95078.1"/>
    <property type="molecule type" value="Genomic_DNA"/>
</dbReference>
<gene>
    <name evidence="9" type="ORF">A11Q_860</name>
</gene>
<dbReference type="Pfam" id="PF02687">
    <property type="entry name" value="FtsX"/>
    <property type="match status" value="1"/>
</dbReference>
<dbReference type="STRING" id="1184267.A11Q_860"/>
<evidence type="ECO:0000259" key="7">
    <source>
        <dbReference type="Pfam" id="PF02687"/>
    </source>
</evidence>
<evidence type="ECO:0000256" key="4">
    <source>
        <dbReference type="ARBA" id="ARBA00022989"/>
    </source>
</evidence>
<feature type="transmembrane region" description="Helical" evidence="6">
    <location>
        <begin position="338"/>
        <end position="364"/>
    </location>
</feature>
<dbReference type="PATRIC" id="fig|1184267.3.peg.871"/>
<keyword evidence="10" id="KW-1185">Reference proteome</keyword>
<evidence type="ECO:0000256" key="2">
    <source>
        <dbReference type="ARBA" id="ARBA00022475"/>
    </source>
</evidence>
<dbReference type="GO" id="GO:0005886">
    <property type="term" value="C:plasma membrane"/>
    <property type="evidence" value="ECO:0007669"/>
    <property type="project" value="UniProtKB-SubCell"/>
</dbReference>
<organism evidence="9 10">
    <name type="scientific">Pseudobdellovibrio exovorus JSS</name>
    <dbReference type="NCBI Taxonomy" id="1184267"/>
    <lineage>
        <taxon>Bacteria</taxon>
        <taxon>Pseudomonadati</taxon>
        <taxon>Bdellovibrionota</taxon>
        <taxon>Bdellovibrionia</taxon>
        <taxon>Bdellovibrionales</taxon>
        <taxon>Pseudobdellovibrionaceae</taxon>
        <taxon>Pseudobdellovibrio</taxon>
    </lineage>
</organism>
<evidence type="ECO:0000256" key="5">
    <source>
        <dbReference type="ARBA" id="ARBA00023136"/>
    </source>
</evidence>
<keyword evidence="2" id="KW-1003">Cell membrane</keyword>
<feature type="transmembrane region" description="Helical" evidence="6">
    <location>
        <begin position="390"/>
        <end position="409"/>
    </location>
</feature>
<comment type="subcellular location">
    <subcellularLocation>
        <location evidence="1">Cell membrane</location>
        <topology evidence="1">Multi-pass membrane protein</topology>
    </subcellularLocation>
</comment>
<dbReference type="RefSeq" id="WP_015469568.1">
    <property type="nucleotide sequence ID" value="NC_020813.1"/>
</dbReference>
<dbReference type="KEGG" id="bex:A11Q_860"/>
<evidence type="ECO:0000256" key="6">
    <source>
        <dbReference type="SAM" id="Phobius"/>
    </source>
</evidence>
<reference evidence="9 10" key="1">
    <citation type="journal article" date="2013" name="ISME J.">
        <title>By their genes ye shall know them: genomic signatures of predatory bacteria.</title>
        <authorList>
            <person name="Pasternak Z."/>
            <person name="Pietrokovski S."/>
            <person name="Rotem O."/>
            <person name="Gophna U."/>
            <person name="Lurie-Weinberger M.N."/>
            <person name="Jurkevitch E."/>
        </authorList>
    </citation>
    <scope>NUCLEOTIDE SEQUENCE [LARGE SCALE GENOMIC DNA]</scope>
    <source>
        <strain evidence="9 10">JSS</strain>
    </source>
</reference>
<feature type="transmembrane region" description="Helical" evidence="6">
    <location>
        <begin position="20"/>
        <end position="38"/>
    </location>
</feature>
<dbReference type="AlphaFoldDB" id="M4V7A3"/>
<feature type="domain" description="MacB-like periplasmic core" evidence="8">
    <location>
        <begin position="21"/>
        <end position="214"/>
    </location>
</feature>
<feature type="domain" description="ABC3 transporter permease C-terminal" evidence="7">
    <location>
        <begin position="298"/>
        <end position="414"/>
    </location>
</feature>
<protein>
    <submittedName>
        <fullName evidence="9">Peptide ABC transporter permease</fullName>
    </submittedName>
</protein>
<dbReference type="OrthoDB" id="5288409at2"/>
<accession>M4V7A3</accession>
<dbReference type="PANTHER" id="PTHR43738:SF2">
    <property type="entry name" value="ABC TRANSPORTER PERMEASE"/>
    <property type="match status" value="1"/>
</dbReference>
<evidence type="ECO:0000313" key="10">
    <source>
        <dbReference type="Proteomes" id="UP000012040"/>
    </source>
</evidence>
<dbReference type="Pfam" id="PF12704">
    <property type="entry name" value="MacB_PCD"/>
    <property type="match status" value="1"/>
</dbReference>
<proteinExistence type="predicted"/>
<dbReference type="InterPro" id="IPR051125">
    <property type="entry name" value="ABC-4/HrtB_transporter"/>
</dbReference>
<keyword evidence="3 6" id="KW-0812">Transmembrane</keyword>
<evidence type="ECO:0000259" key="8">
    <source>
        <dbReference type="Pfam" id="PF12704"/>
    </source>
</evidence>
<dbReference type="InterPro" id="IPR003838">
    <property type="entry name" value="ABC3_permease_C"/>
</dbReference>
<sequence>MKQISWINLAWKSLKNRRFSTVLTVFSMVLSLVLLMSVERIKRAAQDGFTQSVSGVDLVVGARSGPLQIILYSVFNIGQATQNVSIESYNEIRQLPEVEWTIPYSLGDGHRGFRVVATNQDFFKYYKFRSQEHIELAAGRPFESYFDVVVGADVAKTLGYQVGSKVVVAHGVTTGIAIQEHDDKPFHVVGVMKPTGTPLDRALYIPLEGMEAIHLDWQTGSAPSEDQQIKVDQITAEMVQPKTITSFFLRTKNRIETLRLQRWINEYQAEPLTAVIPGVVLAEMWTSLSMVEKVLKGISFLVMLVGLISMLIAIMTALNERRREMAVLRALGASLKNILALILIETFILSSVAIILACGVKVLFEMLLGPWLQSNYGLYLQAPLFSVNELLYLALMLISSLLISFIPAIKAMRSALKDGLSVKL</sequence>
<dbReference type="HOGENOM" id="CLU_035316_1_0_7"/>
<dbReference type="InterPro" id="IPR025857">
    <property type="entry name" value="MacB_PCD"/>
</dbReference>
<evidence type="ECO:0000256" key="3">
    <source>
        <dbReference type="ARBA" id="ARBA00022692"/>
    </source>
</evidence>